<evidence type="ECO:0000256" key="9">
    <source>
        <dbReference type="ARBA" id="ARBA00022909"/>
    </source>
</evidence>
<dbReference type="Pfam" id="PF01288">
    <property type="entry name" value="HPPK"/>
    <property type="match status" value="1"/>
</dbReference>
<evidence type="ECO:0000256" key="8">
    <source>
        <dbReference type="ARBA" id="ARBA00022840"/>
    </source>
</evidence>
<organism evidence="14 15">
    <name type="scientific">Rhizobium alvei</name>
    <dbReference type="NCBI Taxonomy" id="1132659"/>
    <lineage>
        <taxon>Bacteria</taxon>
        <taxon>Pseudomonadati</taxon>
        <taxon>Pseudomonadota</taxon>
        <taxon>Alphaproteobacteria</taxon>
        <taxon>Hyphomicrobiales</taxon>
        <taxon>Rhizobiaceae</taxon>
        <taxon>Rhizobium/Agrobacterium group</taxon>
        <taxon>Rhizobium</taxon>
    </lineage>
</organism>
<comment type="similarity">
    <text evidence="2">Belongs to the HPPK family.</text>
</comment>
<dbReference type="InterPro" id="IPR000550">
    <property type="entry name" value="Hppk"/>
</dbReference>
<dbReference type="PANTHER" id="PTHR43071:SF1">
    <property type="entry name" value="2-AMINO-4-HYDROXY-6-HYDROXYMETHYLDIHYDROPTERIDINE PYROPHOSPHOKINASE"/>
    <property type="match status" value="1"/>
</dbReference>
<dbReference type="PROSITE" id="PS00794">
    <property type="entry name" value="HPPK"/>
    <property type="match status" value="1"/>
</dbReference>
<keyword evidence="6" id="KW-0547">Nucleotide-binding</keyword>
<sequence>MVSEQEPAVTAYLGLGGNVGDPVASMAEALRALDARADCSVEAVSRLYRTPPWGKTDQAWFFNSAAAIRTTLAPQDLLDLCLSIERQMKRERLERWGPRTLDIDILAYGSLEINVDRLHVPHPRMQDRAFVLMPLMDVAPGFVFGGRSVESWLEDADRAGIEVADSRSDWWR</sequence>
<dbReference type="SUPFAM" id="SSF55083">
    <property type="entry name" value="6-hydroxymethyl-7,8-dihydropterin pyrophosphokinase, HPPK"/>
    <property type="match status" value="1"/>
</dbReference>
<dbReference type="PANTHER" id="PTHR43071">
    <property type="entry name" value="2-AMINO-4-HYDROXY-6-HYDROXYMETHYLDIHYDROPTERIDINE PYROPHOSPHOKINASE"/>
    <property type="match status" value="1"/>
</dbReference>
<keyword evidence="9" id="KW-0289">Folate biosynthesis</keyword>
<evidence type="ECO:0000256" key="11">
    <source>
        <dbReference type="ARBA" id="ARBA00029766"/>
    </source>
</evidence>
<keyword evidence="7" id="KW-0418">Kinase</keyword>
<dbReference type="NCBIfam" id="TIGR01498">
    <property type="entry name" value="folK"/>
    <property type="match status" value="1"/>
</dbReference>
<dbReference type="GO" id="GO:0003848">
    <property type="term" value="F:2-amino-4-hydroxy-6-hydroxymethyldihydropteridine diphosphokinase activity"/>
    <property type="evidence" value="ECO:0007669"/>
    <property type="project" value="UniProtKB-EC"/>
</dbReference>
<evidence type="ECO:0000256" key="3">
    <source>
        <dbReference type="ARBA" id="ARBA00013253"/>
    </source>
</evidence>
<dbReference type="EC" id="2.7.6.3" evidence="3"/>
<comment type="pathway">
    <text evidence="1">Cofactor biosynthesis; tetrahydrofolate biosynthesis; 2-amino-4-hydroxy-6-hydroxymethyl-7,8-dihydropteridine diphosphate from 7,8-dihydroneopterin triphosphate: step 4/4.</text>
</comment>
<feature type="domain" description="7,8-dihydro-6-hydroxymethylpterin-pyrophosphokinase" evidence="13">
    <location>
        <begin position="95"/>
        <end position="106"/>
    </location>
</feature>
<comment type="function">
    <text evidence="10">Catalyzes the transfer of pyrophosphate from adenosine triphosphate (ATP) to 6-hydroxymethyl-7,8-dihydropterin, an enzymatic step in folate biosynthesis pathway.</text>
</comment>
<comment type="caution">
    <text evidence="14">The sequence shown here is derived from an EMBL/GenBank/DDBJ whole genome shotgun (WGS) entry which is preliminary data.</text>
</comment>
<evidence type="ECO:0000259" key="13">
    <source>
        <dbReference type="PROSITE" id="PS00794"/>
    </source>
</evidence>
<evidence type="ECO:0000256" key="12">
    <source>
        <dbReference type="ARBA" id="ARBA00033413"/>
    </source>
</evidence>
<evidence type="ECO:0000313" key="15">
    <source>
        <dbReference type="Proteomes" id="UP001174932"/>
    </source>
</evidence>
<dbReference type="CDD" id="cd00483">
    <property type="entry name" value="HPPK"/>
    <property type="match status" value="1"/>
</dbReference>
<evidence type="ECO:0000256" key="7">
    <source>
        <dbReference type="ARBA" id="ARBA00022777"/>
    </source>
</evidence>
<name>A0ABT8YJR0_9HYPH</name>
<keyword evidence="15" id="KW-1185">Reference proteome</keyword>
<keyword evidence="5 14" id="KW-0808">Transferase</keyword>
<reference evidence="14" key="2">
    <citation type="submission" date="2023-07" db="EMBL/GenBank/DDBJ databases">
        <authorList>
            <person name="Shen H."/>
        </authorList>
    </citation>
    <scope>NUCLEOTIDE SEQUENCE</scope>
    <source>
        <strain evidence="14">TNR-22</strain>
    </source>
</reference>
<evidence type="ECO:0000256" key="10">
    <source>
        <dbReference type="ARBA" id="ARBA00029409"/>
    </source>
</evidence>
<evidence type="ECO:0000256" key="2">
    <source>
        <dbReference type="ARBA" id="ARBA00005810"/>
    </source>
</evidence>
<evidence type="ECO:0000256" key="5">
    <source>
        <dbReference type="ARBA" id="ARBA00022679"/>
    </source>
</evidence>
<keyword evidence="8" id="KW-0067">ATP-binding</keyword>
<accession>A0ABT8YJR0</accession>
<dbReference type="EMBL" id="JAUOZU010000006">
    <property type="protein sequence ID" value="MDO6963946.1"/>
    <property type="molecule type" value="Genomic_DNA"/>
</dbReference>
<reference evidence="14" key="1">
    <citation type="journal article" date="2015" name="Int. J. Syst. Evol. Microbiol.">
        <title>Rhizobium alvei sp. nov., isolated from a freshwater river.</title>
        <authorList>
            <person name="Sheu S.Y."/>
            <person name="Huang H.W."/>
            <person name="Young C.C."/>
            <person name="Chen W.M."/>
        </authorList>
    </citation>
    <scope>NUCLEOTIDE SEQUENCE</scope>
    <source>
        <strain evidence="14">TNR-22</strain>
    </source>
</reference>
<dbReference type="Gene3D" id="3.30.70.560">
    <property type="entry name" value="7,8-Dihydro-6-hydroxymethylpterin-pyrophosphokinase HPPK"/>
    <property type="match status" value="1"/>
</dbReference>
<evidence type="ECO:0000256" key="4">
    <source>
        <dbReference type="ARBA" id="ARBA00016218"/>
    </source>
</evidence>
<dbReference type="Proteomes" id="UP001174932">
    <property type="component" value="Unassembled WGS sequence"/>
</dbReference>
<evidence type="ECO:0000313" key="14">
    <source>
        <dbReference type="EMBL" id="MDO6963946.1"/>
    </source>
</evidence>
<proteinExistence type="inferred from homology"/>
<gene>
    <name evidence="14" type="primary">folK</name>
    <name evidence="14" type="ORF">Q4481_08250</name>
</gene>
<evidence type="ECO:0000256" key="1">
    <source>
        <dbReference type="ARBA" id="ARBA00005051"/>
    </source>
</evidence>
<protein>
    <recommendedName>
        <fullName evidence="4">2-amino-4-hydroxy-6-hydroxymethyldihydropteridine pyrophosphokinase</fullName>
        <ecNumber evidence="3">2.7.6.3</ecNumber>
    </recommendedName>
    <alternativeName>
        <fullName evidence="11">6-hydroxymethyl-7,8-dihydropterin pyrophosphokinase</fullName>
    </alternativeName>
    <alternativeName>
        <fullName evidence="12">7,8-dihydro-6-hydroxymethylpterin-pyrophosphokinase</fullName>
    </alternativeName>
</protein>
<evidence type="ECO:0000256" key="6">
    <source>
        <dbReference type="ARBA" id="ARBA00022741"/>
    </source>
</evidence>
<dbReference type="InterPro" id="IPR035907">
    <property type="entry name" value="Hppk_sf"/>
</dbReference>